<dbReference type="RefSeq" id="WP_118033084.1">
    <property type="nucleotide sequence ID" value="NZ_QSON01000003.1"/>
</dbReference>
<reference evidence="2 3" key="1">
    <citation type="submission" date="2018-08" db="EMBL/GenBank/DDBJ databases">
        <title>A genome reference for cultivated species of the human gut microbiota.</title>
        <authorList>
            <person name="Zou Y."/>
            <person name="Xue W."/>
            <person name="Luo G."/>
        </authorList>
    </citation>
    <scope>NUCLEOTIDE SEQUENCE [LARGE SCALE GENOMIC DNA]</scope>
    <source>
        <strain evidence="2 3">TM09-12</strain>
    </source>
</reference>
<dbReference type="EMBL" id="QSON01000003">
    <property type="protein sequence ID" value="RGJ05820.1"/>
    <property type="molecule type" value="Genomic_DNA"/>
</dbReference>
<dbReference type="AlphaFoldDB" id="A0A374P9D2"/>
<organism evidence="2 3">
    <name type="scientific">Hungatella hathewayi</name>
    <dbReference type="NCBI Taxonomy" id="154046"/>
    <lineage>
        <taxon>Bacteria</taxon>
        <taxon>Bacillati</taxon>
        <taxon>Bacillota</taxon>
        <taxon>Clostridia</taxon>
        <taxon>Lachnospirales</taxon>
        <taxon>Lachnospiraceae</taxon>
        <taxon>Hungatella</taxon>
    </lineage>
</organism>
<dbReference type="SUPFAM" id="SSF47413">
    <property type="entry name" value="lambda repressor-like DNA-binding domains"/>
    <property type="match status" value="1"/>
</dbReference>
<evidence type="ECO:0000313" key="2">
    <source>
        <dbReference type="EMBL" id="RGJ05820.1"/>
    </source>
</evidence>
<comment type="caution">
    <text evidence="2">The sequence shown here is derived from an EMBL/GenBank/DDBJ whole genome shotgun (WGS) entry which is preliminary data.</text>
</comment>
<name>A0A374P9D2_9FIRM</name>
<dbReference type="Pfam" id="PF13443">
    <property type="entry name" value="HTH_26"/>
    <property type="match status" value="1"/>
</dbReference>
<gene>
    <name evidence="2" type="ORF">DXD79_07260</name>
</gene>
<evidence type="ECO:0000313" key="3">
    <source>
        <dbReference type="Proteomes" id="UP000263014"/>
    </source>
</evidence>
<protein>
    <submittedName>
        <fullName evidence="2">XRE family transcriptional regulator</fullName>
    </submittedName>
</protein>
<dbReference type="InterPro" id="IPR001387">
    <property type="entry name" value="Cro/C1-type_HTH"/>
</dbReference>
<evidence type="ECO:0000259" key="1">
    <source>
        <dbReference type="PROSITE" id="PS50943"/>
    </source>
</evidence>
<dbReference type="Gene3D" id="1.10.260.40">
    <property type="entry name" value="lambda repressor-like DNA-binding domains"/>
    <property type="match status" value="1"/>
</dbReference>
<dbReference type="Proteomes" id="UP000263014">
    <property type="component" value="Unassembled WGS sequence"/>
</dbReference>
<dbReference type="PROSITE" id="PS50943">
    <property type="entry name" value="HTH_CROC1"/>
    <property type="match status" value="1"/>
</dbReference>
<dbReference type="SMART" id="SM00530">
    <property type="entry name" value="HTH_XRE"/>
    <property type="match status" value="1"/>
</dbReference>
<dbReference type="CDD" id="cd00093">
    <property type="entry name" value="HTH_XRE"/>
    <property type="match status" value="1"/>
</dbReference>
<feature type="domain" description="HTH cro/C1-type" evidence="1">
    <location>
        <begin position="17"/>
        <end position="61"/>
    </location>
</feature>
<sequence>MRLNRTKVSLLMAKQLISQASLAMKAGISRQTMSAVMNGRNCRPELLGKISKALGVEPEEIIE</sequence>
<proteinExistence type="predicted"/>
<dbReference type="GO" id="GO:0003677">
    <property type="term" value="F:DNA binding"/>
    <property type="evidence" value="ECO:0007669"/>
    <property type="project" value="InterPro"/>
</dbReference>
<accession>A0A374P9D2</accession>
<dbReference type="InterPro" id="IPR010982">
    <property type="entry name" value="Lambda_DNA-bd_dom_sf"/>
</dbReference>